<dbReference type="EMBL" id="JACJJC010000004">
    <property type="protein sequence ID" value="MBM6703560.1"/>
    <property type="molecule type" value="Genomic_DNA"/>
</dbReference>
<comment type="caution">
    <text evidence="2">The sequence shown here is derived from an EMBL/GenBank/DDBJ whole genome shotgun (WGS) entry which is preliminary data.</text>
</comment>
<gene>
    <name evidence="2" type="ORF">H6A60_03535</name>
</gene>
<dbReference type="PANTHER" id="PTHR36566:SF1">
    <property type="entry name" value="PYRIDINIUM-3,5-BISTHIOCARBOXYLIC ACID MONONUCLEOTIDE NICKEL INSERTION PROTEIN"/>
    <property type="match status" value="1"/>
</dbReference>
<name>A0ABS2DQF3_9BURK</name>
<dbReference type="Proteomes" id="UP000715095">
    <property type="component" value="Unassembled WGS sequence"/>
</dbReference>
<dbReference type="RefSeq" id="WP_205102037.1">
    <property type="nucleotide sequence ID" value="NZ_JACJJC010000004.1"/>
</dbReference>
<evidence type="ECO:0000313" key="3">
    <source>
        <dbReference type="Proteomes" id="UP000715095"/>
    </source>
</evidence>
<organism evidence="2 3">
    <name type="scientific">Sutterella massiliensis</name>
    <dbReference type="NCBI Taxonomy" id="1816689"/>
    <lineage>
        <taxon>Bacteria</taxon>
        <taxon>Pseudomonadati</taxon>
        <taxon>Pseudomonadota</taxon>
        <taxon>Betaproteobacteria</taxon>
        <taxon>Burkholderiales</taxon>
        <taxon>Sutterellaceae</taxon>
        <taxon>Sutterella</taxon>
    </lineage>
</organism>
<evidence type="ECO:0000313" key="2">
    <source>
        <dbReference type="EMBL" id="MBM6703560.1"/>
    </source>
</evidence>
<sequence length="247" mass="26032">MSGTDNKIIAVRIHAGFNAGVFLGGLLVLTEQTAGLAGAYLRSLFPGAEAEVALETASVNGIAGWRADVVTPSEHAHRHPSDIFEIYEKSRLSAAAREKARAVWMTVARAEAKVHNAPLDVVHFHEVGRMSNILAIGLCAEYLTTLAPAEIAASPVPMGDGIVRCAHGEVPFPAPATFAMLEGVPVRPYAGTGEPITPTGLAILKGFGARFGGWPEMTVEKTATIFTKQRFEGTPNGTLFAMGSPTV</sequence>
<dbReference type="Pfam" id="PF01969">
    <property type="entry name" value="Ni_insertion"/>
    <property type="match status" value="1"/>
</dbReference>
<keyword evidence="1" id="KW-0533">Nickel</keyword>
<proteinExistence type="predicted"/>
<keyword evidence="3" id="KW-1185">Reference proteome</keyword>
<dbReference type="InterPro" id="IPR002822">
    <property type="entry name" value="Ni_insertion"/>
</dbReference>
<evidence type="ECO:0000256" key="1">
    <source>
        <dbReference type="ARBA" id="ARBA00022596"/>
    </source>
</evidence>
<reference evidence="2 3" key="1">
    <citation type="journal article" date="2021" name="Sci. Rep.">
        <title>The distribution of antibiotic resistance genes in chicken gut microbiota commensals.</title>
        <authorList>
            <person name="Juricova H."/>
            <person name="Matiasovicova J."/>
            <person name="Kubasova T."/>
            <person name="Cejkova D."/>
            <person name="Rychlik I."/>
        </authorList>
    </citation>
    <scope>NUCLEOTIDE SEQUENCE [LARGE SCALE GENOMIC DNA]</scope>
    <source>
        <strain evidence="2 3">An829</strain>
    </source>
</reference>
<accession>A0ABS2DQF3</accession>
<dbReference type="PANTHER" id="PTHR36566">
    <property type="entry name" value="NICKEL INSERTION PROTEIN-RELATED"/>
    <property type="match status" value="1"/>
</dbReference>
<protein>
    <submittedName>
        <fullName evidence="2">DUF111 family protein</fullName>
    </submittedName>
</protein>